<evidence type="ECO:0000313" key="1">
    <source>
        <dbReference type="EMBL" id="OFW55736.1"/>
    </source>
</evidence>
<comment type="caution">
    <text evidence="1">The sequence shown here is derived from an EMBL/GenBank/DDBJ whole genome shotgun (WGS) entry which is preliminary data.</text>
</comment>
<protein>
    <recommendedName>
        <fullName evidence="3">DUF366 domain-containing protein</fullName>
    </recommendedName>
</protein>
<sequence>MKGKYIKGKRITYDGSQLQSLWAFSQHNVQGNSVIAFRGPCRVLEEDLVDMEDRKNHAEIFSEDMAHFVVELFDSDLVRTIVLQRLFLCIMKDVIEELKPELFISRRGNGLYIEVEAEEEEEEEHRKLTVSVATATPISTLIHTGINVASRGTPVPTLGLEDLDIPVDDFILKVLQGLINEVKGIDLDRCKVRPVC</sequence>
<dbReference type="InterPro" id="IPR045864">
    <property type="entry name" value="aa-tRNA-synth_II/BPL/LPL"/>
</dbReference>
<evidence type="ECO:0008006" key="3">
    <source>
        <dbReference type="Google" id="ProtNLM"/>
    </source>
</evidence>
<dbReference type="EMBL" id="MELK01000052">
    <property type="protein sequence ID" value="OFW55736.1"/>
    <property type="molecule type" value="Genomic_DNA"/>
</dbReference>
<name>A0A1F2WFV7_9ACTN</name>
<reference evidence="1 2" key="1">
    <citation type="journal article" date="2016" name="Nat. Commun.">
        <title>Thousands of microbial genomes shed light on interconnected biogeochemical processes in an aquifer system.</title>
        <authorList>
            <person name="Anantharaman K."/>
            <person name="Brown C.T."/>
            <person name="Hug L.A."/>
            <person name="Sharon I."/>
            <person name="Castelle C.J."/>
            <person name="Probst A.J."/>
            <person name="Thomas B.C."/>
            <person name="Singh A."/>
            <person name="Wilkins M.J."/>
            <person name="Karaoz U."/>
            <person name="Brodie E.L."/>
            <person name="Williams K.H."/>
            <person name="Hubbard S.S."/>
            <person name="Banfield J.F."/>
        </authorList>
    </citation>
    <scope>NUCLEOTIDE SEQUENCE [LARGE SCALE GENOMIC DNA]</scope>
</reference>
<organism evidence="1 2">
    <name type="scientific">Candidatus Solincola sediminis</name>
    <dbReference type="NCBI Taxonomy" id="1797199"/>
    <lineage>
        <taxon>Bacteria</taxon>
        <taxon>Bacillati</taxon>
        <taxon>Actinomycetota</taxon>
        <taxon>Candidatus Geothermincolia</taxon>
        <taxon>Candidatus Geothermincolales</taxon>
        <taxon>Candidatus Geothermincolaceae</taxon>
        <taxon>Candidatus Solincola</taxon>
    </lineage>
</organism>
<dbReference type="InterPro" id="IPR007162">
    <property type="entry name" value="DUF366"/>
</dbReference>
<dbReference type="STRING" id="1797197.A2Y75_06060"/>
<evidence type="ECO:0000313" key="2">
    <source>
        <dbReference type="Proteomes" id="UP000177876"/>
    </source>
</evidence>
<dbReference type="Proteomes" id="UP000177876">
    <property type="component" value="Unassembled WGS sequence"/>
</dbReference>
<dbReference type="SUPFAM" id="SSF55681">
    <property type="entry name" value="Class II aaRS and biotin synthetases"/>
    <property type="match status" value="1"/>
</dbReference>
<gene>
    <name evidence="1" type="ORF">A2Y75_06060</name>
</gene>
<proteinExistence type="predicted"/>
<accession>A0A1F2WFV7</accession>
<dbReference type="Gene3D" id="3.30.930.10">
    <property type="entry name" value="Bira Bifunctional Protein, Domain 2"/>
    <property type="match status" value="1"/>
</dbReference>
<dbReference type="Pfam" id="PF04017">
    <property type="entry name" value="DUF366"/>
    <property type="match status" value="1"/>
</dbReference>
<dbReference type="AlphaFoldDB" id="A0A1F2WFV7"/>